<name>A0ABP0RQL7_9DINO</name>
<protein>
    <submittedName>
        <fullName evidence="1">Uncharacterized protein</fullName>
    </submittedName>
</protein>
<gene>
    <name evidence="1" type="ORF">SCF082_LOCUS47835</name>
</gene>
<sequence length="296" mass="32589">EPQRKRRRKRSEKMVKTGALVALVAFSVCVANAAELEDSQRQLIQQKTSLRDALMSQVNKKKKRKNSPICYEIVDSWWSNREAEKTRSTVTQMDDDCKVFSGDAEACNNKKSRGAYQGTASQSQLDAVCTMVGAHNKRCLGNPCNHLNTGDCSIQATGGQCVWYTSDDVNTINKYFKDNGIDNSIPGHGCYRNPCNQPGFGKLTDKECKSHANGLYECTWCKGAGDRKLKGKGVGCQIVDSSTTTGLCAPVNSNAVTKSTIYQAKQAHDCQCSNDYAICEEIITGNRGPLFEPRFP</sequence>
<organism evidence="1 2">
    <name type="scientific">Durusdinium trenchii</name>
    <dbReference type="NCBI Taxonomy" id="1381693"/>
    <lineage>
        <taxon>Eukaryota</taxon>
        <taxon>Sar</taxon>
        <taxon>Alveolata</taxon>
        <taxon>Dinophyceae</taxon>
        <taxon>Suessiales</taxon>
        <taxon>Symbiodiniaceae</taxon>
        <taxon>Durusdinium</taxon>
    </lineage>
</organism>
<proteinExistence type="predicted"/>
<reference evidence="1 2" key="1">
    <citation type="submission" date="2024-02" db="EMBL/GenBank/DDBJ databases">
        <authorList>
            <person name="Chen Y."/>
            <person name="Shah S."/>
            <person name="Dougan E. K."/>
            <person name="Thang M."/>
            <person name="Chan C."/>
        </authorList>
    </citation>
    <scope>NUCLEOTIDE SEQUENCE [LARGE SCALE GENOMIC DNA]</scope>
</reference>
<comment type="caution">
    <text evidence="1">The sequence shown here is derived from an EMBL/GenBank/DDBJ whole genome shotgun (WGS) entry which is preliminary data.</text>
</comment>
<feature type="non-terminal residue" evidence="1">
    <location>
        <position position="1"/>
    </location>
</feature>
<evidence type="ECO:0000313" key="2">
    <source>
        <dbReference type="Proteomes" id="UP001642464"/>
    </source>
</evidence>
<accession>A0ABP0RQL7</accession>
<keyword evidence="2" id="KW-1185">Reference proteome</keyword>
<evidence type="ECO:0000313" key="1">
    <source>
        <dbReference type="EMBL" id="CAK9102334.1"/>
    </source>
</evidence>
<dbReference type="Proteomes" id="UP001642464">
    <property type="component" value="Unassembled WGS sequence"/>
</dbReference>
<dbReference type="EMBL" id="CAXAMM010041999">
    <property type="protein sequence ID" value="CAK9102334.1"/>
    <property type="molecule type" value="Genomic_DNA"/>
</dbReference>